<dbReference type="AlphaFoldDB" id="A0A4Y2PBL5"/>
<sequence length="124" mass="14206">MSTFRPDSPSHTPWVSALKQNRTQSVLGSVTISKNAFSSHFIDTEYYTYFIIDGCDRQARYWSAFGRGYSCMKSTRSLKPLFGQSQRFVGWSKPSFGLLMAFCSYNSNEKDDEDNSIFYLTILS</sequence>
<reference evidence="1 2" key="1">
    <citation type="journal article" date="2019" name="Sci. Rep.">
        <title>Orb-weaving spider Araneus ventricosus genome elucidates the spidroin gene catalogue.</title>
        <authorList>
            <person name="Kono N."/>
            <person name="Nakamura H."/>
            <person name="Ohtoshi R."/>
            <person name="Moran D.A.P."/>
            <person name="Shinohara A."/>
            <person name="Yoshida Y."/>
            <person name="Fujiwara M."/>
            <person name="Mori M."/>
            <person name="Tomita M."/>
            <person name="Arakawa K."/>
        </authorList>
    </citation>
    <scope>NUCLEOTIDE SEQUENCE [LARGE SCALE GENOMIC DNA]</scope>
</reference>
<keyword evidence="2" id="KW-1185">Reference proteome</keyword>
<proteinExistence type="predicted"/>
<dbReference type="Proteomes" id="UP000499080">
    <property type="component" value="Unassembled WGS sequence"/>
</dbReference>
<name>A0A4Y2PBL5_ARAVE</name>
<comment type="caution">
    <text evidence="1">The sequence shown here is derived from an EMBL/GenBank/DDBJ whole genome shotgun (WGS) entry which is preliminary data.</text>
</comment>
<gene>
    <name evidence="1" type="ORF">AVEN_66057_1</name>
</gene>
<organism evidence="1 2">
    <name type="scientific">Araneus ventricosus</name>
    <name type="common">Orbweaver spider</name>
    <name type="synonym">Epeira ventricosa</name>
    <dbReference type="NCBI Taxonomy" id="182803"/>
    <lineage>
        <taxon>Eukaryota</taxon>
        <taxon>Metazoa</taxon>
        <taxon>Ecdysozoa</taxon>
        <taxon>Arthropoda</taxon>
        <taxon>Chelicerata</taxon>
        <taxon>Arachnida</taxon>
        <taxon>Araneae</taxon>
        <taxon>Araneomorphae</taxon>
        <taxon>Entelegynae</taxon>
        <taxon>Araneoidea</taxon>
        <taxon>Araneidae</taxon>
        <taxon>Araneus</taxon>
    </lineage>
</organism>
<accession>A0A4Y2PBL5</accession>
<dbReference type="EMBL" id="BGPR01010869">
    <property type="protein sequence ID" value="GBN48429.1"/>
    <property type="molecule type" value="Genomic_DNA"/>
</dbReference>
<protein>
    <submittedName>
        <fullName evidence="1">Uncharacterized protein</fullName>
    </submittedName>
</protein>
<evidence type="ECO:0000313" key="1">
    <source>
        <dbReference type="EMBL" id="GBN48429.1"/>
    </source>
</evidence>
<evidence type="ECO:0000313" key="2">
    <source>
        <dbReference type="Proteomes" id="UP000499080"/>
    </source>
</evidence>